<gene>
    <name evidence="2" type="ORF">OXX778_LOCUS8080</name>
</gene>
<accession>A0A813V6F6</accession>
<name>A0A813V6F6_9BILA</name>
<organism evidence="2 3">
    <name type="scientific">Brachionus calyciflorus</name>
    <dbReference type="NCBI Taxonomy" id="104777"/>
    <lineage>
        <taxon>Eukaryota</taxon>
        <taxon>Metazoa</taxon>
        <taxon>Spiralia</taxon>
        <taxon>Gnathifera</taxon>
        <taxon>Rotifera</taxon>
        <taxon>Eurotatoria</taxon>
        <taxon>Monogononta</taxon>
        <taxon>Pseudotrocha</taxon>
        <taxon>Ploima</taxon>
        <taxon>Brachionidae</taxon>
        <taxon>Brachionus</taxon>
    </lineage>
</organism>
<dbReference type="AlphaFoldDB" id="A0A813V6F6"/>
<evidence type="ECO:0000313" key="2">
    <source>
        <dbReference type="EMBL" id="CAF0833316.1"/>
    </source>
</evidence>
<proteinExistence type="predicted"/>
<reference evidence="2" key="1">
    <citation type="submission" date="2021-02" db="EMBL/GenBank/DDBJ databases">
        <authorList>
            <person name="Nowell W R."/>
        </authorList>
    </citation>
    <scope>NUCLEOTIDE SEQUENCE</scope>
    <source>
        <strain evidence="2">Ploen Becks lab</strain>
    </source>
</reference>
<evidence type="ECO:0000256" key="1">
    <source>
        <dbReference type="SAM" id="MobiDB-lite"/>
    </source>
</evidence>
<comment type="caution">
    <text evidence="2">The sequence shown here is derived from an EMBL/GenBank/DDBJ whole genome shotgun (WGS) entry which is preliminary data.</text>
</comment>
<feature type="region of interest" description="Disordered" evidence="1">
    <location>
        <begin position="112"/>
        <end position="144"/>
    </location>
</feature>
<protein>
    <submittedName>
        <fullName evidence="2">Uncharacterized protein</fullName>
    </submittedName>
</protein>
<sequence length="189" mass="21159">MDSIFNEDNNKLLIQTSCSESVPNITNGDSVELFKTLIQINLGIKVDDLKVKILQNNEAMEKIVRQSMSLKETLNPTTKIVPFEEVINYVAGSYSNGRLINMVQSNDHYNPQTQTKYPSHSQNNRHWSSNYNNNNKSLRNESSKGNANGGVLMLTATEDPIGRIHGIAIMNGIKISYLCDSVADESFFN</sequence>
<feature type="compositionally biased region" description="Polar residues" evidence="1">
    <location>
        <begin position="112"/>
        <end position="122"/>
    </location>
</feature>
<feature type="compositionally biased region" description="Low complexity" evidence="1">
    <location>
        <begin position="124"/>
        <end position="137"/>
    </location>
</feature>
<dbReference type="Proteomes" id="UP000663879">
    <property type="component" value="Unassembled WGS sequence"/>
</dbReference>
<dbReference type="EMBL" id="CAJNOC010001082">
    <property type="protein sequence ID" value="CAF0833316.1"/>
    <property type="molecule type" value="Genomic_DNA"/>
</dbReference>
<keyword evidence="3" id="KW-1185">Reference proteome</keyword>
<evidence type="ECO:0000313" key="3">
    <source>
        <dbReference type="Proteomes" id="UP000663879"/>
    </source>
</evidence>